<keyword evidence="6" id="KW-0408">Iron</keyword>
<dbReference type="Pfam" id="PF12838">
    <property type="entry name" value="Fer4_7"/>
    <property type="match status" value="1"/>
</dbReference>
<gene>
    <name evidence="9" type="ORF">GSBLH_T00000039001</name>
</gene>
<evidence type="ECO:0000313" key="10">
    <source>
        <dbReference type="Proteomes" id="UP000008312"/>
    </source>
</evidence>
<dbReference type="GO" id="GO:0003954">
    <property type="term" value="F:NADH dehydrogenase activity"/>
    <property type="evidence" value="ECO:0007669"/>
    <property type="project" value="TreeGrafter"/>
</dbReference>
<dbReference type="AlphaFoldDB" id="D8LUU0"/>
<evidence type="ECO:0000256" key="4">
    <source>
        <dbReference type="ARBA" id="ARBA00022723"/>
    </source>
</evidence>
<dbReference type="InterPro" id="IPR010226">
    <property type="entry name" value="NADH_quinone_OxRdtase_chainI"/>
</dbReference>
<dbReference type="GO" id="GO:0009060">
    <property type="term" value="P:aerobic respiration"/>
    <property type="evidence" value="ECO:0007669"/>
    <property type="project" value="TreeGrafter"/>
</dbReference>
<comment type="similarity">
    <text evidence="2">Belongs to the complex I 23 kDa subunit family.</text>
</comment>
<evidence type="ECO:0000313" key="9">
    <source>
        <dbReference type="EMBL" id="CBK19579.2"/>
    </source>
</evidence>
<dbReference type="RefSeq" id="XP_012893627.1">
    <property type="nucleotide sequence ID" value="XM_013038173.1"/>
</dbReference>
<evidence type="ECO:0000256" key="2">
    <source>
        <dbReference type="ARBA" id="ARBA00010277"/>
    </source>
</evidence>
<dbReference type="GO" id="GO:0046872">
    <property type="term" value="F:metal ion binding"/>
    <property type="evidence" value="ECO:0007669"/>
    <property type="project" value="UniProtKB-KW"/>
</dbReference>
<keyword evidence="7" id="KW-0411">Iron-sulfur</keyword>
<dbReference type="OrthoDB" id="204405at2759"/>
<evidence type="ECO:0000259" key="8">
    <source>
        <dbReference type="PROSITE" id="PS51379"/>
    </source>
</evidence>
<proteinExistence type="inferred from homology"/>
<dbReference type="InterPro" id="IPR017900">
    <property type="entry name" value="4Fe4S_Fe_S_CS"/>
</dbReference>
<dbReference type="NCBIfam" id="NF004539">
    <property type="entry name" value="PRK05888.1-5"/>
    <property type="match status" value="1"/>
</dbReference>
<keyword evidence="4" id="KW-0479">Metal-binding</keyword>
<comment type="cofactor">
    <cofactor evidence="1">
        <name>[4Fe-4S] cluster</name>
        <dbReference type="ChEBI" id="CHEBI:49883"/>
    </cofactor>
</comment>
<evidence type="ECO:0000256" key="5">
    <source>
        <dbReference type="ARBA" id="ARBA00022967"/>
    </source>
</evidence>
<evidence type="ECO:0000256" key="6">
    <source>
        <dbReference type="ARBA" id="ARBA00023004"/>
    </source>
</evidence>
<dbReference type="GO" id="GO:0051539">
    <property type="term" value="F:4 iron, 4 sulfur cluster binding"/>
    <property type="evidence" value="ECO:0007669"/>
    <property type="project" value="UniProtKB-KW"/>
</dbReference>
<dbReference type="EMBL" id="FN668638">
    <property type="protein sequence ID" value="CBK19579.2"/>
    <property type="molecule type" value="Genomic_DNA"/>
</dbReference>
<reference evidence="9" key="1">
    <citation type="submission" date="2010-02" db="EMBL/GenBank/DDBJ databases">
        <title>Sequencing and annotation of the Blastocystis hominis genome.</title>
        <authorList>
            <person name="Wincker P."/>
        </authorList>
    </citation>
    <scope>NUCLEOTIDE SEQUENCE</scope>
    <source>
        <strain evidence="9">Singapore isolate B</strain>
    </source>
</reference>
<protein>
    <submittedName>
        <fullName evidence="9">Subunit NuoI (NDUFS8)</fullName>
    </submittedName>
</protein>
<sequence>MLSQLASRSARLVNVSSVRCFSAFAPTAVKFDGKKIDPHTPLSKMLERSCQYLFLTDLFRGLWVSVISMCREKLTINFPHEKVTISPRMRGEHCLRRYASGEERCIACRLCEAICPAQVINIEAEMRPDGLRRTTRYDIDLSRCIFCGYCQEACPVDAIVENPLLEFAKESREELMYDKAKLLHNGDMWEPILATNIATDIMYR</sequence>
<dbReference type="PANTHER" id="PTHR10849">
    <property type="entry name" value="NADH DEHYDROGENASE UBIQUINONE IRON-SULFUR PROTEIN 8, MITOCHONDRIAL"/>
    <property type="match status" value="1"/>
</dbReference>
<dbReference type="PROSITE" id="PS51379">
    <property type="entry name" value="4FE4S_FER_2"/>
    <property type="match status" value="2"/>
</dbReference>
<evidence type="ECO:0000256" key="7">
    <source>
        <dbReference type="ARBA" id="ARBA00023014"/>
    </source>
</evidence>
<dbReference type="HAMAP" id="MF_01351">
    <property type="entry name" value="NDH1_NuoI"/>
    <property type="match status" value="1"/>
</dbReference>
<dbReference type="GO" id="GO:0016020">
    <property type="term" value="C:membrane"/>
    <property type="evidence" value="ECO:0007669"/>
    <property type="project" value="InterPro"/>
</dbReference>
<dbReference type="GeneID" id="24917361"/>
<evidence type="ECO:0000256" key="1">
    <source>
        <dbReference type="ARBA" id="ARBA00001966"/>
    </source>
</evidence>
<accession>D8LUU0</accession>
<dbReference type="PANTHER" id="PTHR10849:SF20">
    <property type="entry name" value="NADH DEHYDROGENASE [UBIQUINONE] IRON-SULFUR PROTEIN 8, MITOCHONDRIAL"/>
    <property type="match status" value="1"/>
</dbReference>
<feature type="domain" description="4Fe-4S ferredoxin-type" evidence="8">
    <location>
        <begin position="96"/>
        <end position="125"/>
    </location>
</feature>
<dbReference type="NCBIfam" id="TIGR01971">
    <property type="entry name" value="NuoI"/>
    <property type="match status" value="1"/>
</dbReference>
<dbReference type="SUPFAM" id="SSF54862">
    <property type="entry name" value="4Fe-4S ferredoxins"/>
    <property type="match status" value="1"/>
</dbReference>
<organism evidence="9">
    <name type="scientific">Blastocystis hominis</name>
    <dbReference type="NCBI Taxonomy" id="12968"/>
    <lineage>
        <taxon>Eukaryota</taxon>
        <taxon>Sar</taxon>
        <taxon>Stramenopiles</taxon>
        <taxon>Bigyra</taxon>
        <taxon>Opalozoa</taxon>
        <taxon>Opalinata</taxon>
        <taxon>Blastocystidae</taxon>
        <taxon>Blastocystis</taxon>
    </lineage>
</organism>
<dbReference type="InterPro" id="IPR017896">
    <property type="entry name" value="4Fe4S_Fe-S-bd"/>
</dbReference>
<dbReference type="Proteomes" id="UP000008312">
    <property type="component" value="Unassembled WGS sequence"/>
</dbReference>
<keyword evidence="5" id="KW-1278">Translocase</keyword>
<dbReference type="Gene3D" id="3.30.70.3270">
    <property type="match status" value="1"/>
</dbReference>
<name>D8LUU0_BLAHO</name>
<dbReference type="PROSITE" id="PS00198">
    <property type="entry name" value="4FE4S_FER_1"/>
    <property type="match status" value="1"/>
</dbReference>
<feature type="domain" description="4Fe-4S ferredoxin-type" evidence="8">
    <location>
        <begin position="135"/>
        <end position="164"/>
    </location>
</feature>
<evidence type="ECO:0000256" key="3">
    <source>
        <dbReference type="ARBA" id="ARBA00022485"/>
    </source>
</evidence>
<dbReference type="OMA" id="WYPDFFR"/>
<dbReference type="NCBIfam" id="NF004538">
    <property type="entry name" value="PRK05888.1-4"/>
    <property type="match status" value="1"/>
</dbReference>
<keyword evidence="10" id="KW-1185">Reference proteome</keyword>
<dbReference type="InParanoid" id="D8LUU0"/>
<keyword evidence="3" id="KW-0004">4Fe-4S</keyword>